<protein>
    <submittedName>
        <fullName evidence="1">Uncharacterized protein</fullName>
    </submittedName>
</protein>
<organism evidence="1 2">
    <name type="scientific">Methylocella tundrae</name>
    <dbReference type="NCBI Taxonomy" id="227605"/>
    <lineage>
        <taxon>Bacteria</taxon>
        <taxon>Pseudomonadati</taxon>
        <taxon>Pseudomonadota</taxon>
        <taxon>Alphaproteobacteria</taxon>
        <taxon>Hyphomicrobiales</taxon>
        <taxon>Beijerinckiaceae</taxon>
        <taxon>Methylocella</taxon>
    </lineage>
</organism>
<comment type="caution">
    <text evidence="1">The sequence shown here is derived from an EMBL/GenBank/DDBJ whole genome shotgun (WGS) entry which is preliminary data.</text>
</comment>
<keyword evidence="2" id="KW-1185">Reference proteome</keyword>
<gene>
    <name evidence="1" type="ORF">MPC4_870001</name>
</gene>
<evidence type="ECO:0000313" key="2">
    <source>
        <dbReference type="Proteomes" id="UP000485880"/>
    </source>
</evidence>
<reference evidence="1 2" key="1">
    <citation type="submission" date="2019-05" db="EMBL/GenBank/DDBJ databases">
        <authorList>
            <person name="Farhan Ul Haque M."/>
        </authorList>
    </citation>
    <scope>NUCLEOTIDE SEQUENCE [LARGE SCALE GENOMIC DNA]</scope>
    <source>
        <strain evidence="1">2</strain>
    </source>
</reference>
<dbReference type="AlphaFoldDB" id="A0A8B6MCU9"/>
<dbReference type="Proteomes" id="UP000485880">
    <property type="component" value="Unassembled WGS sequence"/>
</dbReference>
<evidence type="ECO:0000313" key="1">
    <source>
        <dbReference type="EMBL" id="VTZ52525.1"/>
    </source>
</evidence>
<dbReference type="EMBL" id="CABFMQ020000150">
    <property type="protein sequence ID" value="VTZ52525.1"/>
    <property type="molecule type" value="Genomic_DNA"/>
</dbReference>
<proteinExistence type="predicted"/>
<sequence>MGIARGIDDPAGIAFDIADDEVELRDADDEWHGEGTEGDSVDYVIRLPARQGGALSPHALDNSVDKPWLAL</sequence>
<name>A0A8B6MCU9_METTU</name>
<accession>A0A8B6MCU9</accession>